<dbReference type="AlphaFoldDB" id="A0A1D7TWQ2"/>
<evidence type="ECO:0000256" key="1">
    <source>
        <dbReference type="SAM" id="MobiDB-lite"/>
    </source>
</evidence>
<name>A0A1D7TWQ2_9HYPH</name>
<reference evidence="2 3" key="1">
    <citation type="journal article" date="2015" name="Antonie Van Leeuwenhoek">
        <title>Bosea vaviloviae sp. nov., a new species of slow-growing rhizobia isolated from nodules of the relict species Vavilovia formosa (Stev.) Fed.</title>
        <authorList>
            <person name="Safronova V.I."/>
            <person name="Kuznetsova I.G."/>
            <person name="Sazanova A.L."/>
            <person name="Kimeklis A.K."/>
            <person name="Belimov A.A."/>
            <person name="Andronov E.E."/>
            <person name="Pinaev A.G."/>
            <person name="Chizhevskaya E.P."/>
            <person name="Pukhaev A.R."/>
            <person name="Popov K.P."/>
            <person name="Willems A."/>
            <person name="Tikhonovich I.A."/>
        </authorList>
    </citation>
    <scope>NUCLEOTIDE SEQUENCE [LARGE SCALE GENOMIC DNA]</scope>
    <source>
        <strain evidence="2 3">Vaf18</strain>
    </source>
</reference>
<keyword evidence="3" id="KW-1185">Reference proteome</keyword>
<organism evidence="2 3">
    <name type="scientific">Bosea vaviloviae</name>
    <dbReference type="NCBI Taxonomy" id="1526658"/>
    <lineage>
        <taxon>Bacteria</taxon>
        <taxon>Pseudomonadati</taxon>
        <taxon>Pseudomonadota</taxon>
        <taxon>Alphaproteobacteria</taxon>
        <taxon>Hyphomicrobiales</taxon>
        <taxon>Boseaceae</taxon>
        <taxon>Bosea</taxon>
    </lineage>
</organism>
<accession>A0A1D7TWQ2</accession>
<feature type="region of interest" description="Disordered" evidence="1">
    <location>
        <begin position="1"/>
        <end position="27"/>
    </location>
</feature>
<protein>
    <submittedName>
        <fullName evidence="2">Uncharacterized protein</fullName>
    </submittedName>
</protein>
<dbReference type="EMBL" id="CP017147">
    <property type="protein sequence ID" value="AOO79563.1"/>
    <property type="molecule type" value="Genomic_DNA"/>
</dbReference>
<dbReference type="Proteomes" id="UP000094969">
    <property type="component" value="Chromosome"/>
</dbReference>
<gene>
    <name evidence="2" type="ORF">BHK69_02845</name>
</gene>
<sequence length="119" mass="13245">MKSRATVELQAAPRGSRCEGSKSTAHQIAHRLQKPGGGLSLIKGVTWRRDMMLHERLREFRCKSVEKAREAGIPAYFLDESDGVLRVLPDGRKERILVSEGLPVVQPVGQIQFRQVGPS</sequence>
<evidence type="ECO:0000313" key="2">
    <source>
        <dbReference type="EMBL" id="AOO79563.1"/>
    </source>
</evidence>
<evidence type="ECO:0000313" key="3">
    <source>
        <dbReference type="Proteomes" id="UP000094969"/>
    </source>
</evidence>
<proteinExistence type="predicted"/>
<dbReference type="KEGG" id="bvv:BHK69_02845"/>